<gene>
    <name evidence="2" type="ORF">IAA60_01315</name>
</gene>
<reference evidence="2" key="2">
    <citation type="journal article" date="2021" name="PeerJ">
        <title>Extensive microbial diversity within the chicken gut microbiome revealed by metagenomics and culture.</title>
        <authorList>
            <person name="Gilroy R."/>
            <person name="Ravi A."/>
            <person name="Getino M."/>
            <person name="Pursley I."/>
            <person name="Horton D.L."/>
            <person name="Alikhan N.F."/>
            <person name="Baker D."/>
            <person name="Gharbi K."/>
            <person name="Hall N."/>
            <person name="Watson M."/>
            <person name="Adriaenssens E.M."/>
            <person name="Foster-Nyarko E."/>
            <person name="Jarju S."/>
            <person name="Secka A."/>
            <person name="Antonio M."/>
            <person name="Oren A."/>
            <person name="Chaudhuri R.R."/>
            <person name="La Ragione R."/>
            <person name="Hildebrand F."/>
            <person name="Pallen M.J."/>
        </authorList>
    </citation>
    <scope>NUCLEOTIDE SEQUENCE</scope>
    <source>
        <strain evidence="2">CHK181-108</strain>
    </source>
</reference>
<dbReference type="AlphaFoldDB" id="A0A9D1H1T8"/>
<feature type="chain" id="PRO_5039130522" evidence="1">
    <location>
        <begin position="23"/>
        <end position="467"/>
    </location>
</feature>
<keyword evidence="1" id="KW-0732">Signal</keyword>
<protein>
    <submittedName>
        <fullName evidence="2">Extracellular solute-binding protein</fullName>
    </submittedName>
</protein>
<feature type="signal peptide" evidence="1">
    <location>
        <begin position="1"/>
        <end position="22"/>
    </location>
</feature>
<organism evidence="2 3">
    <name type="scientific">Candidatus Ornithomonoglobus intestinigallinarum</name>
    <dbReference type="NCBI Taxonomy" id="2840894"/>
    <lineage>
        <taxon>Bacteria</taxon>
        <taxon>Bacillati</taxon>
        <taxon>Bacillota</taxon>
        <taxon>Clostridia</taxon>
        <taxon>Candidatus Ornithomonoglobus</taxon>
    </lineage>
</organism>
<dbReference type="EMBL" id="DVLU01000010">
    <property type="protein sequence ID" value="HIT84521.1"/>
    <property type="molecule type" value="Genomic_DNA"/>
</dbReference>
<dbReference type="Gene3D" id="3.40.190.10">
    <property type="entry name" value="Periplasmic binding protein-like II"/>
    <property type="match status" value="1"/>
</dbReference>
<comment type="caution">
    <text evidence="2">The sequence shown here is derived from an EMBL/GenBank/DDBJ whole genome shotgun (WGS) entry which is preliminary data.</text>
</comment>
<sequence length="467" mass="51830">MKKHIRKITAALLALSAALTFAGCGVGDANVTDEQGRTIISVGGWTNKEGKQRDALMERKTLFEQDNPDVVVEGDEWTFSLDTFLAKASGGELPTVYSTYFTEIAQIIDSGYSADLTDVLSERGYDGQFNQDIIDLVTKDGRIYAFPVSAYALGLGYNTELFEQSGLLEEDGTPKQPKDWNELVEFAKQIKEKTGTPGFVFPTAGNQGGWFFTALAWSYGVEFVEKQEDGTWLSTFNTPECVEALQWIKDLKWKHDVVPIDTIIDSDKYYEIFSTGKAGMMIAPGNYSDYVIQYGMTPDQLGLMAIPEGPAKHVTLIGGELQSVSSESTPEQIDAAVRWIETKYNYKATDTFKQTTETAIDKKLSDGALVGTKSLSVWDDNAESAAFENALIDEKCNINPNQVRLYNEFVQNPCELHPEVTVCAQELYAILDDCITQVFRDENADCASIIKTASEQFQSDYLDNVTF</sequence>
<dbReference type="PANTHER" id="PTHR43649:SF16">
    <property type="entry name" value="SUGAR-BINDING LIPOPROTEIN"/>
    <property type="match status" value="1"/>
</dbReference>
<proteinExistence type="predicted"/>
<name>A0A9D1H1T8_9FIRM</name>
<dbReference type="InterPro" id="IPR050490">
    <property type="entry name" value="Bact_solute-bd_prot1"/>
</dbReference>
<reference evidence="2" key="1">
    <citation type="submission" date="2020-10" db="EMBL/GenBank/DDBJ databases">
        <authorList>
            <person name="Gilroy R."/>
        </authorList>
    </citation>
    <scope>NUCLEOTIDE SEQUENCE</scope>
    <source>
        <strain evidence="2">CHK181-108</strain>
    </source>
</reference>
<accession>A0A9D1H1T8</accession>
<evidence type="ECO:0000313" key="3">
    <source>
        <dbReference type="Proteomes" id="UP000824165"/>
    </source>
</evidence>
<dbReference type="PROSITE" id="PS51257">
    <property type="entry name" value="PROKAR_LIPOPROTEIN"/>
    <property type="match status" value="1"/>
</dbReference>
<dbReference type="InterPro" id="IPR006059">
    <property type="entry name" value="SBP"/>
</dbReference>
<evidence type="ECO:0000256" key="1">
    <source>
        <dbReference type="SAM" id="SignalP"/>
    </source>
</evidence>
<dbReference type="Proteomes" id="UP000824165">
    <property type="component" value="Unassembled WGS sequence"/>
</dbReference>
<dbReference type="PANTHER" id="PTHR43649">
    <property type="entry name" value="ARABINOSE-BINDING PROTEIN-RELATED"/>
    <property type="match status" value="1"/>
</dbReference>
<evidence type="ECO:0000313" key="2">
    <source>
        <dbReference type="EMBL" id="HIT84521.1"/>
    </source>
</evidence>
<dbReference type="SUPFAM" id="SSF53850">
    <property type="entry name" value="Periplasmic binding protein-like II"/>
    <property type="match status" value="1"/>
</dbReference>
<dbReference type="Pfam" id="PF01547">
    <property type="entry name" value="SBP_bac_1"/>
    <property type="match status" value="1"/>
</dbReference>